<dbReference type="HAMAP" id="MF_01030">
    <property type="entry name" value="D_Ser_dehydrat"/>
    <property type="match status" value="1"/>
</dbReference>
<evidence type="ECO:0000256" key="3">
    <source>
        <dbReference type="ARBA" id="ARBA00023239"/>
    </source>
</evidence>
<dbReference type="NCBIfam" id="TIGR02035">
    <property type="entry name" value="D_Ser_am_lyase"/>
    <property type="match status" value="1"/>
</dbReference>
<evidence type="ECO:0000256" key="1">
    <source>
        <dbReference type="ARBA" id="ARBA00001933"/>
    </source>
</evidence>
<dbReference type="PANTHER" id="PTHR48078:SF9">
    <property type="entry name" value="D-SERINE DEHYDRATASE"/>
    <property type="match status" value="1"/>
</dbReference>
<proteinExistence type="inferred from homology"/>
<dbReference type="RefSeq" id="WP_377775633.1">
    <property type="nucleotide sequence ID" value="NZ_JBHUOQ010000005.1"/>
</dbReference>
<keyword evidence="2 4" id="KW-0663">Pyridoxal phosphate</keyword>
<dbReference type="EMBL" id="JBHUOQ010000005">
    <property type="protein sequence ID" value="MFD2831405.1"/>
    <property type="molecule type" value="Genomic_DNA"/>
</dbReference>
<comment type="caution">
    <text evidence="6">The sequence shown here is derived from an EMBL/GenBank/DDBJ whole genome shotgun (WGS) entry which is preliminary data.</text>
</comment>
<organism evidence="6 7">
    <name type="scientific">Corticicoccus populi</name>
    <dbReference type="NCBI Taxonomy" id="1812821"/>
    <lineage>
        <taxon>Bacteria</taxon>
        <taxon>Bacillati</taxon>
        <taxon>Bacillota</taxon>
        <taxon>Bacilli</taxon>
        <taxon>Bacillales</taxon>
        <taxon>Staphylococcaceae</taxon>
        <taxon>Corticicoccus</taxon>
    </lineage>
</organism>
<reference evidence="7" key="1">
    <citation type="journal article" date="2019" name="Int. J. Syst. Evol. Microbiol.">
        <title>The Global Catalogue of Microorganisms (GCM) 10K type strain sequencing project: providing services to taxonomists for standard genome sequencing and annotation.</title>
        <authorList>
            <consortium name="The Broad Institute Genomics Platform"/>
            <consortium name="The Broad Institute Genome Sequencing Center for Infectious Disease"/>
            <person name="Wu L."/>
            <person name="Ma J."/>
        </authorList>
    </citation>
    <scope>NUCLEOTIDE SEQUENCE [LARGE SCALE GENOMIC DNA]</scope>
    <source>
        <strain evidence="7">KCTC 33575</strain>
    </source>
</reference>
<keyword evidence="3 4" id="KW-0456">Lyase</keyword>
<dbReference type="InterPro" id="IPR011780">
    <property type="entry name" value="D_Ser_am_lyase"/>
</dbReference>
<evidence type="ECO:0000313" key="7">
    <source>
        <dbReference type="Proteomes" id="UP001597519"/>
    </source>
</evidence>
<dbReference type="InterPro" id="IPR050147">
    <property type="entry name" value="Ser/Thr_Dehydratase"/>
</dbReference>
<comment type="catalytic activity">
    <reaction evidence="4">
        <text>D-serine = pyruvate + NH4(+)</text>
        <dbReference type="Rhea" id="RHEA:13977"/>
        <dbReference type="ChEBI" id="CHEBI:15361"/>
        <dbReference type="ChEBI" id="CHEBI:28938"/>
        <dbReference type="ChEBI" id="CHEBI:35247"/>
        <dbReference type="EC" id="4.3.1.18"/>
    </reaction>
</comment>
<dbReference type="SUPFAM" id="SSF53686">
    <property type="entry name" value="Tryptophan synthase beta subunit-like PLP-dependent enzymes"/>
    <property type="match status" value="1"/>
</dbReference>
<evidence type="ECO:0000259" key="5">
    <source>
        <dbReference type="Pfam" id="PF00291"/>
    </source>
</evidence>
<comment type="cofactor">
    <cofactor evidence="1 4">
        <name>pyridoxal 5'-phosphate</name>
        <dbReference type="ChEBI" id="CHEBI:597326"/>
    </cofactor>
</comment>
<name>A0ABW5WYC0_9STAP</name>
<dbReference type="PANTHER" id="PTHR48078">
    <property type="entry name" value="THREONINE DEHYDRATASE, MITOCHONDRIAL-RELATED"/>
    <property type="match status" value="1"/>
</dbReference>
<dbReference type="Pfam" id="PF00291">
    <property type="entry name" value="PALP"/>
    <property type="match status" value="1"/>
</dbReference>
<sequence length="453" mass="50218">MEPSSNNFEIKELKVKYPLLNDISLLQEVFWINPNIKPMEEALRNLYFGKAEIADAERRLERFSPYVMKVFPETQENNGIIESPLVEIKDMKKRLNQSFKHPVQGRLLLKEDNLLPVSGSIKARGGIYEVFYIAEEIAVNEGLLSLDDDYAKLQDERFKQLFSQYTIVVGSTGNLGLSIGIISSELGFNVTVHMSEDAKAWKKDLLKEKGVKVVQHESDYSEAVSGGREAALDDEYTYFIDDENSKNLFLGYAVAASRLKQQLKDMKVKVDSSHPLFVYLPCGVGGGPGGVAFGLKMAFGDNVHCFFAEPTHSPCMLTGLLTGLHDGVSVQDFGIDNKTEADGLAVGRPSRFVGKVMENMISGSYTVTDENMFKLLAQLADTEGVYMEPSALAALKGPSALFNSKAGKRYLESNDITFEKLKGAAHISWGTGGSMVPDDLMNEYYERGKGYIE</sequence>
<accession>A0ABW5WYC0</accession>
<dbReference type="InterPro" id="IPR000634">
    <property type="entry name" value="Ser/Thr_deHydtase_PyrdxlP-BS"/>
</dbReference>
<dbReference type="InterPro" id="IPR001926">
    <property type="entry name" value="TrpB-like_PALP"/>
</dbReference>
<keyword evidence="7" id="KW-1185">Reference proteome</keyword>
<comment type="similarity">
    <text evidence="4">Belongs to the serine/threonine dehydratase family. DsdA subfamily.</text>
</comment>
<dbReference type="Proteomes" id="UP001597519">
    <property type="component" value="Unassembled WGS sequence"/>
</dbReference>
<evidence type="ECO:0000313" key="6">
    <source>
        <dbReference type="EMBL" id="MFD2831405.1"/>
    </source>
</evidence>
<feature type="domain" description="Tryptophan synthase beta chain-like PALP" evidence="5">
    <location>
        <begin position="82"/>
        <end position="398"/>
    </location>
</feature>
<dbReference type="GO" id="GO:0008721">
    <property type="term" value="F:D-serine ammonia-lyase activity"/>
    <property type="evidence" value="ECO:0007669"/>
    <property type="project" value="UniProtKB-EC"/>
</dbReference>
<evidence type="ECO:0000256" key="2">
    <source>
        <dbReference type="ARBA" id="ARBA00022898"/>
    </source>
</evidence>
<dbReference type="InterPro" id="IPR036052">
    <property type="entry name" value="TrpB-like_PALP_sf"/>
</dbReference>
<dbReference type="NCBIfam" id="NF002823">
    <property type="entry name" value="PRK02991.1"/>
    <property type="match status" value="1"/>
</dbReference>
<dbReference type="Gene3D" id="3.40.50.1100">
    <property type="match status" value="2"/>
</dbReference>
<dbReference type="EC" id="4.3.1.18" evidence="4"/>
<feature type="modified residue" description="N6-(pyridoxal phosphate)lysine" evidence="4">
    <location>
        <position position="122"/>
    </location>
</feature>
<dbReference type="PROSITE" id="PS00165">
    <property type="entry name" value="DEHYDRATASE_SER_THR"/>
    <property type="match status" value="1"/>
</dbReference>
<protein>
    <recommendedName>
        <fullName evidence="4">Probable D-serine dehydratase</fullName>
        <ecNumber evidence="4">4.3.1.18</ecNumber>
    </recommendedName>
    <alternativeName>
        <fullName evidence="4">D-serine deaminase</fullName>
        <shortName evidence="4">DSD</shortName>
    </alternativeName>
</protein>
<gene>
    <name evidence="4" type="primary">dsdA</name>
    <name evidence="6" type="ORF">ACFSX4_13095</name>
</gene>
<evidence type="ECO:0000256" key="4">
    <source>
        <dbReference type="HAMAP-Rule" id="MF_01030"/>
    </source>
</evidence>